<dbReference type="OMA" id="MINAREQ"/>
<dbReference type="InterPro" id="IPR008949">
    <property type="entry name" value="Isoprenoid_synthase_dom_sf"/>
</dbReference>
<sequence>MKAMQLSIQRARIVPATTVPLFSSVEQHLLLHRKRKLHSTSAALHGGGNADTAATAGQFERQGPAPAKQGGISSLDYCITQSKKLDYEHYLCGMYLPKEARAPYSVLRAFNIETAIIKDIAKQAPLGLMRIQFWRDLVDKSFKGNPPEHPVAIQIAAMVPRYKWTRTWFTRILNKRAEDIEGRPMPTLAALENFTEDTASSLLYLTLESLRIRNMDADHAASHIGKAVGISFLLRGTPYHLQQRQTYLPMDLLAKHGVSEEAIYQGNLEHAQNLPEVVYEVASAAHAHLKHARELKSTVPKEAYSALYSSFIAEDYLNKLEKAKFNGSLGLQAKLLYNHYVGHKY</sequence>
<dbReference type="GeneID" id="14919138"/>
<dbReference type="AlphaFoldDB" id="L8H1U4"/>
<keyword evidence="3" id="KW-0809">Transit peptide</keyword>
<dbReference type="Pfam" id="PF00494">
    <property type="entry name" value="SQS_PSY"/>
    <property type="match status" value="1"/>
</dbReference>
<dbReference type="PANTHER" id="PTHR21181:SF13">
    <property type="entry name" value="NADH DEHYDROGENASE (UBIQUINONE) COMPLEX I, ASSEMBLY FACTOR 6"/>
    <property type="match status" value="1"/>
</dbReference>
<evidence type="ECO:0000256" key="2">
    <source>
        <dbReference type="ARBA" id="ARBA00022792"/>
    </source>
</evidence>
<protein>
    <submittedName>
        <fullName evidence="7">Phytoene synthase family protein, putative</fullName>
    </submittedName>
</protein>
<keyword evidence="4" id="KW-0496">Mitochondrion</keyword>
<comment type="similarity">
    <text evidence="6">Belongs to the NDUFAF6 family.</text>
</comment>
<accession>L8H1U4</accession>
<evidence type="ECO:0000256" key="1">
    <source>
        <dbReference type="ARBA" id="ARBA00004273"/>
    </source>
</evidence>
<dbReference type="GO" id="GO:0032981">
    <property type="term" value="P:mitochondrial respiratory chain complex I assembly"/>
    <property type="evidence" value="ECO:0007669"/>
    <property type="project" value="TreeGrafter"/>
</dbReference>
<evidence type="ECO:0000256" key="4">
    <source>
        <dbReference type="ARBA" id="ARBA00023128"/>
    </source>
</evidence>
<dbReference type="Proteomes" id="UP000011083">
    <property type="component" value="Unassembled WGS sequence"/>
</dbReference>
<comment type="subcellular location">
    <subcellularLocation>
        <location evidence="1">Mitochondrion inner membrane</location>
    </subcellularLocation>
</comment>
<dbReference type="VEuPathDB" id="AmoebaDB:ACA1_321570"/>
<keyword evidence="5" id="KW-0472">Membrane</keyword>
<dbReference type="EMBL" id="KB007957">
    <property type="protein sequence ID" value="ELR18356.1"/>
    <property type="molecule type" value="Genomic_DNA"/>
</dbReference>
<dbReference type="SUPFAM" id="SSF48576">
    <property type="entry name" value="Terpenoid synthases"/>
    <property type="match status" value="1"/>
</dbReference>
<dbReference type="InterPro" id="IPR002060">
    <property type="entry name" value="Squ/phyt_synthse"/>
</dbReference>
<dbReference type="OrthoDB" id="270318at2759"/>
<evidence type="ECO:0000256" key="6">
    <source>
        <dbReference type="ARBA" id="ARBA00038273"/>
    </source>
</evidence>
<evidence type="ECO:0000256" key="3">
    <source>
        <dbReference type="ARBA" id="ARBA00022946"/>
    </source>
</evidence>
<reference evidence="7 8" key="1">
    <citation type="journal article" date="2013" name="Genome Biol.">
        <title>Genome of Acanthamoeba castellanii highlights extensive lateral gene transfer and early evolution of tyrosine kinase signaling.</title>
        <authorList>
            <person name="Clarke M."/>
            <person name="Lohan A.J."/>
            <person name="Liu B."/>
            <person name="Lagkouvardos I."/>
            <person name="Roy S."/>
            <person name="Zafar N."/>
            <person name="Bertelli C."/>
            <person name="Schilde C."/>
            <person name="Kianianmomeni A."/>
            <person name="Burglin T.R."/>
            <person name="Frech C."/>
            <person name="Turcotte B."/>
            <person name="Kopec K.O."/>
            <person name="Synnott J.M."/>
            <person name="Choo C."/>
            <person name="Paponov I."/>
            <person name="Finkler A."/>
            <person name="Soon Heng Tan C."/>
            <person name="Hutchins A.P."/>
            <person name="Weinmeier T."/>
            <person name="Rattei T."/>
            <person name="Chu J.S."/>
            <person name="Gimenez G."/>
            <person name="Irimia M."/>
            <person name="Rigden D.J."/>
            <person name="Fitzpatrick D.A."/>
            <person name="Lorenzo-Morales J."/>
            <person name="Bateman A."/>
            <person name="Chiu C.H."/>
            <person name="Tang P."/>
            <person name="Hegemann P."/>
            <person name="Fromm H."/>
            <person name="Raoult D."/>
            <person name="Greub G."/>
            <person name="Miranda-Saavedra D."/>
            <person name="Chen N."/>
            <person name="Nash P."/>
            <person name="Ginger M.L."/>
            <person name="Horn M."/>
            <person name="Schaap P."/>
            <person name="Caler L."/>
            <person name="Loftus B."/>
        </authorList>
    </citation>
    <scope>NUCLEOTIDE SEQUENCE [LARGE SCALE GENOMIC DNA]</scope>
    <source>
        <strain evidence="7 8">Neff</strain>
    </source>
</reference>
<evidence type="ECO:0000313" key="8">
    <source>
        <dbReference type="Proteomes" id="UP000011083"/>
    </source>
</evidence>
<dbReference type="PANTHER" id="PTHR21181">
    <property type="match status" value="1"/>
</dbReference>
<gene>
    <name evidence="7" type="ORF">ACA1_321570</name>
</gene>
<dbReference type="KEGG" id="acan:ACA1_321570"/>
<keyword evidence="8" id="KW-1185">Reference proteome</keyword>
<evidence type="ECO:0000256" key="5">
    <source>
        <dbReference type="ARBA" id="ARBA00023136"/>
    </source>
</evidence>
<proteinExistence type="inferred from homology"/>
<dbReference type="GO" id="GO:0005743">
    <property type="term" value="C:mitochondrial inner membrane"/>
    <property type="evidence" value="ECO:0007669"/>
    <property type="project" value="UniProtKB-SubCell"/>
</dbReference>
<dbReference type="RefSeq" id="XP_004340380.1">
    <property type="nucleotide sequence ID" value="XM_004340332.1"/>
</dbReference>
<name>L8H1U4_ACACF</name>
<dbReference type="Gene3D" id="1.10.600.10">
    <property type="entry name" value="Farnesyl Diphosphate Synthase"/>
    <property type="match status" value="1"/>
</dbReference>
<organism evidence="7 8">
    <name type="scientific">Acanthamoeba castellanii (strain ATCC 30010 / Neff)</name>
    <dbReference type="NCBI Taxonomy" id="1257118"/>
    <lineage>
        <taxon>Eukaryota</taxon>
        <taxon>Amoebozoa</taxon>
        <taxon>Discosea</taxon>
        <taxon>Longamoebia</taxon>
        <taxon>Centramoebida</taxon>
        <taxon>Acanthamoebidae</taxon>
        <taxon>Acanthamoeba</taxon>
    </lineage>
</organism>
<dbReference type="STRING" id="1257118.L8H1U4"/>
<keyword evidence="2" id="KW-0999">Mitochondrion inner membrane</keyword>
<evidence type="ECO:0000313" key="7">
    <source>
        <dbReference type="EMBL" id="ELR18356.1"/>
    </source>
</evidence>